<accession>A0A0E9Q260</accession>
<dbReference type="AlphaFoldDB" id="A0A0E9Q260"/>
<dbReference type="EMBL" id="GBXM01097763">
    <property type="protein sequence ID" value="JAH10814.1"/>
    <property type="molecule type" value="Transcribed_RNA"/>
</dbReference>
<proteinExistence type="predicted"/>
<reference evidence="1" key="1">
    <citation type="submission" date="2014-11" db="EMBL/GenBank/DDBJ databases">
        <authorList>
            <person name="Amaro Gonzalez C."/>
        </authorList>
    </citation>
    <scope>NUCLEOTIDE SEQUENCE</scope>
</reference>
<organism evidence="1">
    <name type="scientific">Anguilla anguilla</name>
    <name type="common">European freshwater eel</name>
    <name type="synonym">Muraena anguilla</name>
    <dbReference type="NCBI Taxonomy" id="7936"/>
    <lineage>
        <taxon>Eukaryota</taxon>
        <taxon>Metazoa</taxon>
        <taxon>Chordata</taxon>
        <taxon>Craniata</taxon>
        <taxon>Vertebrata</taxon>
        <taxon>Euteleostomi</taxon>
        <taxon>Actinopterygii</taxon>
        <taxon>Neopterygii</taxon>
        <taxon>Teleostei</taxon>
        <taxon>Anguilliformes</taxon>
        <taxon>Anguillidae</taxon>
        <taxon>Anguilla</taxon>
    </lineage>
</organism>
<name>A0A0E9Q260_ANGAN</name>
<protein>
    <submittedName>
        <fullName evidence="1">Uncharacterized protein</fullName>
    </submittedName>
</protein>
<reference evidence="1" key="2">
    <citation type="journal article" date="2015" name="Fish Shellfish Immunol.">
        <title>Early steps in the European eel (Anguilla anguilla)-Vibrio vulnificus interaction in the gills: Role of the RtxA13 toxin.</title>
        <authorList>
            <person name="Callol A."/>
            <person name="Pajuelo D."/>
            <person name="Ebbesson L."/>
            <person name="Teles M."/>
            <person name="MacKenzie S."/>
            <person name="Amaro C."/>
        </authorList>
    </citation>
    <scope>NUCLEOTIDE SEQUENCE</scope>
</reference>
<evidence type="ECO:0000313" key="1">
    <source>
        <dbReference type="EMBL" id="JAH10814.1"/>
    </source>
</evidence>
<sequence length="58" mass="6823">MKDVFFEKHHSFDAHSYHILLNSLSKYTTRQTGQSMLLVNIGLMSREPHQGLIEWYSV</sequence>